<dbReference type="HOGENOM" id="CLU_064706_4_0_11"/>
<evidence type="ECO:0000313" key="4">
    <source>
        <dbReference type="Proteomes" id="UP000006640"/>
    </source>
</evidence>
<dbReference type="InterPro" id="IPR003675">
    <property type="entry name" value="Rce1/LyrA-like_dom"/>
</dbReference>
<accession>D6Y2Q3</accession>
<gene>
    <name evidence="3" type="ordered locus">Tbis_0131</name>
</gene>
<keyword evidence="1" id="KW-0812">Transmembrane</keyword>
<dbReference type="PANTHER" id="PTHR35797">
    <property type="entry name" value="PROTEASE-RELATED"/>
    <property type="match status" value="1"/>
</dbReference>
<evidence type="ECO:0000259" key="2">
    <source>
        <dbReference type="Pfam" id="PF02517"/>
    </source>
</evidence>
<name>D6Y2Q3_THEBD</name>
<dbReference type="STRING" id="469371.Tbis_0131"/>
<dbReference type="RefSeq" id="WP_013130397.1">
    <property type="nucleotide sequence ID" value="NC_014165.1"/>
</dbReference>
<evidence type="ECO:0000313" key="3">
    <source>
        <dbReference type="EMBL" id="ADG86864.1"/>
    </source>
</evidence>
<keyword evidence="1" id="KW-0472">Membrane</keyword>
<dbReference type="Pfam" id="PF02517">
    <property type="entry name" value="Rce1-like"/>
    <property type="match status" value="1"/>
</dbReference>
<evidence type="ECO:0000256" key="1">
    <source>
        <dbReference type="SAM" id="Phobius"/>
    </source>
</evidence>
<reference evidence="3 4" key="1">
    <citation type="submission" date="2010-01" db="EMBL/GenBank/DDBJ databases">
        <title>The complete genome of Thermobispora bispora DSM 43833.</title>
        <authorList>
            <consortium name="US DOE Joint Genome Institute (JGI-PGF)"/>
            <person name="Lucas S."/>
            <person name="Copeland A."/>
            <person name="Lapidus A."/>
            <person name="Glavina del Rio T."/>
            <person name="Dalin E."/>
            <person name="Tice H."/>
            <person name="Bruce D."/>
            <person name="Goodwin L."/>
            <person name="Pitluck S."/>
            <person name="Kyrpides N."/>
            <person name="Mavromatis K."/>
            <person name="Ivanova N."/>
            <person name="Mikhailova N."/>
            <person name="Chertkov O."/>
            <person name="Brettin T."/>
            <person name="Detter J.C."/>
            <person name="Han C."/>
            <person name="Larimer F."/>
            <person name="Land M."/>
            <person name="Hauser L."/>
            <person name="Markowitz V."/>
            <person name="Cheng J.-F."/>
            <person name="Hugenholtz P."/>
            <person name="Woyke T."/>
            <person name="Wu D."/>
            <person name="Jando M."/>
            <person name="Schneider S."/>
            <person name="Klenk H.-P."/>
            <person name="Eisen J.A."/>
        </authorList>
    </citation>
    <scope>NUCLEOTIDE SEQUENCE [LARGE SCALE GENOMIC DNA]</scope>
    <source>
        <strain evidence="4">ATCC 19993 / DSM 43833 / CBS 139.67 / JCM 10125 / KCTC 9307 / NBRC 14880 / R51</strain>
    </source>
</reference>
<feature type="domain" description="CAAX prenyl protease 2/Lysostaphin resistance protein A-like" evidence="2">
    <location>
        <begin position="125"/>
        <end position="225"/>
    </location>
</feature>
<dbReference type="EMBL" id="CP001874">
    <property type="protein sequence ID" value="ADG86864.1"/>
    <property type="molecule type" value="Genomic_DNA"/>
</dbReference>
<protein>
    <submittedName>
        <fullName evidence="3">Abortive infection protein</fullName>
    </submittedName>
</protein>
<dbReference type="Proteomes" id="UP000006640">
    <property type="component" value="Chromosome"/>
</dbReference>
<dbReference type="eggNOG" id="COG1266">
    <property type="taxonomic scope" value="Bacteria"/>
</dbReference>
<dbReference type="InterPro" id="IPR042150">
    <property type="entry name" value="MmRce1-like"/>
</dbReference>
<dbReference type="GO" id="GO:0004175">
    <property type="term" value="F:endopeptidase activity"/>
    <property type="evidence" value="ECO:0007669"/>
    <property type="project" value="UniProtKB-ARBA"/>
</dbReference>
<dbReference type="AlphaFoldDB" id="D6Y2Q3"/>
<feature type="transmembrane region" description="Helical" evidence="1">
    <location>
        <begin position="88"/>
        <end position="106"/>
    </location>
</feature>
<dbReference type="PANTHER" id="PTHR35797:SF1">
    <property type="entry name" value="PROTEASE"/>
    <property type="match status" value="1"/>
</dbReference>
<feature type="transmembrane region" description="Helical" evidence="1">
    <location>
        <begin position="240"/>
        <end position="261"/>
    </location>
</feature>
<dbReference type="OrthoDB" id="3693644at2"/>
<keyword evidence="1" id="KW-1133">Transmembrane helix</keyword>
<feature type="transmembrane region" description="Helical" evidence="1">
    <location>
        <begin position="45"/>
        <end position="67"/>
    </location>
</feature>
<dbReference type="KEGG" id="tbi:Tbis_0131"/>
<sequence length="278" mass="29661">MTTAAHRADLRGLIWFYVLATAVTWVCYIPLVLDAHGRLSIDLDLQSLLGLTAIMAPTLTACLLAAVRGGRGELRRLLGMAVRVRFAARWYLVVLLVPFAVPLAAVAVESLTSGTAPAAWLVAPTTWTLATFWMAAVGEDLGWRGYALTRALGQWGPVKASVVHGSLWALWHLPMFFMPGTAQNDQVFPMFLLQLIGATMIFVRIFIGTGGSVAAMMLMHATANLAFNTVPVFATEGGNPTRAALVSVIYLLAGVVALATLPRRTSPTAGVTTVTEAA</sequence>
<organism evidence="3 4">
    <name type="scientific">Thermobispora bispora (strain ATCC 19993 / DSM 43833 / CBS 139.67 / JCM 10125 / KCTC 9307 / NBRC 14880 / R51)</name>
    <dbReference type="NCBI Taxonomy" id="469371"/>
    <lineage>
        <taxon>Bacteria</taxon>
        <taxon>Bacillati</taxon>
        <taxon>Actinomycetota</taxon>
        <taxon>Actinomycetes</taxon>
        <taxon>Streptosporangiales</taxon>
        <taxon>Streptosporangiaceae</taxon>
        <taxon>Thermobispora</taxon>
    </lineage>
</organism>
<feature type="transmembrane region" description="Helical" evidence="1">
    <location>
        <begin position="12"/>
        <end position="33"/>
    </location>
</feature>
<dbReference type="MEROPS" id="G05.004"/>
<proteinExistence type="predicted"/>
<keyword evidence="4" id="KW-1185">Reference proteome</keyword>
<feature type="transmembrane region" description="Helical" evidence="1">
    <location>
        <begin position="118"/>
        <end position="137"/>
    </location>
</feature>
<dbReference type="GO" id="GO:0080120">
    <property type="term" value="P:CAAX-box protein maturation"/>
    <property type="evidence" value="ECO:0007669"/>
    <property type="project" value="UniProtKB-ARBA"/>
</dbReference>